<sequence>MAYVASNRVSGFHFGDFFAAAVAGAKAMIARRAEYNRIAAELEALSDRDLSDIGIARIQISDIARQAAYLK</sequence>
<reference evidence="2" key="2">
    <citation type="submission" date="2020-09" db="EMBL/GenBank/DDBJ databases">
        <authorList>
            <person name="Sun Q."/>
            <person name="Kim S."/>
        </authorList>
    </citation>
    <scope>NUCLEOTIDE SEQUENCE</scope>
    <source>
        <strain evidence="2">KCTC 23714</strain>
    </source>
</reference>
<evidence type="ECO:0000313" key="2">
    <source>
        <dbReference type="EMBL" id="GGW33253.1"/>
    </source>
</evidence>
<dbReference type="Proteomes" id="UP000628984">
    <property type="component" value="Unassembled WGS sequence"/>
</dbReference>
<dbReference type="EMBL" id="BMYQ01000006">
    <property type="protein sequence ID" value="GGW33253.1"/>
    <property type="molecule type" value="Genomic_DNA"/>
</dbReference>
<comment type="caution">
    <text evidence="2">The sequence shown here is derived from an EMBL/GenBank/DDBJ whole genome shotgun (WGS) entry which is preliminary data.</text>
</comment>
<dbReference type="InterPro" id="IPR009506">
    <property type="entry name" value="YjiS-like"/>
</dbReference>
<proteinExistence type="predicted"/>
<evidence type="ECO:0000259" key="1">
    <source>
        <dbReference type="Pfam" id="PF06568"/>
    </source>
</evidence>
<keyword evidence="3" id="KW-1185">Reference proteome</keyword>
<accession>A0A918IV14</accession>
<evidence type="ECO:0000313" key="3">
    <source>
        <dbReference type="Proteomes" id="UP000628984"/>
    </source>
</evidence>
<reference evidence="2" key="1">
    <citation type="journal article" date="2014" name="Int. J. Syst. Evol. Microbiol.">
        <title>Complete genome sequence of Corynebacterium casei LMG S-19264T (=DSM 44701T), isolated from a smear-ripened cheese.</title>
        <authorList>
            <consortium name="US DOE Joint Genome Institute (JGI-PGF)"/>
            <person name="Walter F."/>
            <person name="Albersmeier A."/>
            <person name="Kalinowski J."/>
            <person name="Ruckert C."/>
        </authorList>
    </citation>
    <scope>NUCLEOTIDE SEQUENCE</scope>
    <source>
        <strain evidence="2">KCTC 23714</strain>
    </source>
</reference>
<dbReference type="AlphaFoldDB" id="A0A918IV14"/>
<feature type="domain" description="YjiS-like" evidence="1">
    <location>
        <begin position="27"/>
        <end position="60"/>
    </location>
</feature>
<gene>
    <name evidence="2" type="ORF">GCM10011452_22190</name>
</gene>
<protein>
    <recommendedName>
        <fullName evidence="1">YjiS-like domain-containing protein</fullName>
    </recommendedName>
</protein>
<name>A0A918IV14_9RHOB</name>
<organism evidence="2 3">
    <name type="scientific">Gemmobacter lanyuensis</name>
    <dbReference type="NCBI Taxonomy" id="1054497"/>
    <lineage>
        <taxon>Bacteria</taxon>
        <taxon>Pseudomonadati</taxon>
        <taxon>Pseudomonadota</taxon>
        <taxon>Alphaproteobacteria</taxon>
        <taxon>Rhodobacterales</taxon>
        <taxon>Paracoccaceae</taxon>
        <taxon>Gemmobacter</taxon>
    </lineage>
</organism>
<dbReference type="Pfam" id="PF06568">
    <property type="entry name" value="YjiS-like"/>
    <property type="match status" value="1"/>
</dbReference>
<dbReference type="RefSeq" id="WP_229804117.1">
    <property type="nucleotide sequence ID" value="NZ_BMYQ01000006.1"/>
</dbReference>